<dbReference type="EMBL" id="CAICTM010000624">
    <property type="protein sequence ID" value="CAB9513994.1"/>
    <property type="molecule type" value="Genomic_DNA"/>
</dbReference>
<name>A0A9N8E8Z5_9STRA</name>
<proteinExistence type="inferred from homology"/>
<dbReference type="CDD" id="cd06464">
    <property type="entry name" value="ACD_sHsps-like"/>
    <property type="match status" value="1"/>
</dbReference>
<evidence type="ECO:0000313" key="4">
    <source>
        <dbReference type="EMBL" id="CAB9513994.1"/>
    </source>
</evidence>
<comment type="similarity">
    <text evidence="1 2">Belongs to the small heat shock protein (HSP20) family.</text>
</comment>
<protein>
    <submittedName>
        <fullName evidence="4">Response to heat</fullName>
    </submittedName>
</protein>
<comment type="caution">
    <text evidence="4">The sequence shown here is derived from an EMBL/GenBank/DDBJ whole genome shotgun (WGS) entry which is preliminary data.</text>
</comment>
<dbReference type="Proteomes" id="UP001153069">
    <property type="component" value="Unassembled WGS sequence"/>
</dbReference>
<dbReference type="AlphaFoldDB" id="A0A9N8E8Z5"/>
<reference evidence="4" key="1">
    <citation type="submission" date="2020-06" db="EMBL/GenBank/DDBJ databases">
        <authorList>
            <consortium name="Plant Systems Biology data submission"/>
        </authorList>
    </citation>
    <scope>NUCLEOTIDE SEQUENCE</scope>
    <source>
        <strain evidence="4">D6</strain>
    </source>
</reference>
<evidence type="ECO:0000313" key="5">
    <source>
        <dbReference type="Proteomes" id="UP001153069"/>
    </source>
</evidence>
<organism evidence="4 5">
    <name type="scientific">Seminavis robusta</name>
    <dbReference type="NCBI Taxonomy" id="568900"/>
    <lineage>
        <taxon>Eukaryota</taxon>
        <taxon>Sar</taxon>
        <taxon>Stramenopiles</taxon>
        <taxon>Ochrophyta</taxon>
        <taxon>Bacillariophyta</taxon>
        <taxon>Bacillariophyceae</taxon>
        <taxon>Bacillariophycidae</taxon>
        <taxon>Naviculales</taxon>
        <taxon>Naviculaceae</taxon>
        <taxon>Seminavis</taxon>
    </lineage>
</organism>
<evidence type="ECO:0000256" key="1">
    <source>
        <dbReference type="PROSITE-ProRule" id="PRU00285"/>
    </source>
</evidence>
<sequence length="244" mass="26920">MTSLVLTPKVERSNFVDGVFDNVDSEMLLPIWLNVLLKILHNYSGGQTVCQVDGPVDVAARLVPFLRDQKLEVSCEHQNRTITIAISEDKPPPSFHEFFSLLMDQGWKIDEMNTLMSPLTGIFVESFLLSSKGRNGGKETGADLQSFEVRDGTDSIQVEMELPGANLSNINISVGEDKELLTISGERRIPGSSSMTSFSKSFNLGVPVEEDQVITKLNNGILLVTAPKMQTVKEPKKLQIPNNV</sequence>
<accession>A0A9N8E8Z5</accession>
<dbReference type="InterPro" id="IPR008978">
    <property type="entry name" value="HSP20-like_chaperone"/>
</dbReference>
<evidence type="ECO:0000259" key="3">
    <source>
        <dbReference type="PROSITE" id="PS01031"/>
    </source>
</evidence>
<dbReference type="SUPFAM" id="SSF49764">
    <property type="entry name" value="HSP20-like chaperones"/>
    <property type="match status" value="1"/>
</dbReference>
<dbReference type="Gene3D" id="2.60.40.790">
    <property type="match status" value="1"/>
</dbReference>
<feature type="domain" description="SHSP" evidence="3">
    <location>
        <begin position="138"/>
        <end position="243"/>
    </location>
</feature>
<gene>
    <name evidence="4" type="ORF">SEMRO_625_G177570.1</name>
</gene>
<dbReference type="PROSITE" id="PS01031">
    <property type="entry name" value="SHSP"/>
    <property type="match status" value="1"/>
</dbReference>
<dbReference type="Pfam" id="PF00011">
    <property type="entry name" value="HSP20"/>
    <property type="match status" value="1"/>
</dbReference>
<keyword evidence="5" id="KW-1185">Reference proteome</keyword>
<dbReference type="InterPro" id="IPR002068">
    <property type="entry name" value="A-crystallin/Hsp20_dom"/>
</dbReference>
<dbReference type="OrthoDB" id="1431247at2759"/>
<evidence type="ECO:0000256" key="2">
    <source>
        <dbReference type="RuleBase" id="RU003616"/>
    </source>
</evidence>